<evidence type="ECO:0000313" key="3">
    <source>
        <dbReference type="Proteomes" id="UP001596504"/>
    </source>
</evidence>
<sequence length="147" mass="15332">MSGPAEARYRDASGRRLWSGGLATAVVAALTAVVGILVIRRLFGIQVLAPKEAGAWGDASTAGYALASAGLAILATALVQVLLRTTPRAISFFQWIMVLLVVIAVVLPLSLGASLDTRIATAVLNLVIGWTITAMISGIASPRHRAW</sequence>
<proteinExistence type="predicted"/>
<dbReference type="InterPro" id="IPR045713">
    <property type="entry name" value="DUF6069"/>
</dbReference>
<dbReference type="RefSeq" id="WP_380671213.1">
    <property type="nucleotide sequence ID" value="NZ_JBHTCJ010000012.1"/>
</dbReference>
<dbReference type="Proteomes" id="UP001596504">
    <property type="component" value="Unassembled WGS sequence"/>
</dbReference>
<comment type="caution">
    <text evidence="2">The sequence shown here is derived from an EMBL/GenBank/DDBJ whole genome shotgun (WGS) entry which is preliminary data.</text>
</comment>
<protein>
    <submittedName>
        <fullName evidence="2">DUF6069 family protein</fullName>
    </submittedName>
</protein>
<gene>
    <name evidence="2" type="ORF">ACFQRI_20940</name>
</gene>
<name>A0ABW2LRM2_9PSEU</name>
<feature type="transmembrane region" description="Helical" evidence="1">
    <location>
        <begin position="21"/>
        <end position="43"/>
    </location>
</feature>
<keyword evidence="1" id="KW-0812">Transmembrane</keyword>
<accession>A0ABW2LRM2</accession>
<evidence type="ECO:0000256" key="1">
    <source>
        <dbReference type="SAM" id="Phobius"/>
    </source>
</evidence>
<feature type="transmembrane region" description="Helical" evidence="1">
    <location>
        <begin position="95"/>
        <end position="113"/>
    </location>
</feature>
<reference evidence="3" key="1">
    <citation type="journal article" date="2019" name="Int. J. Syst. Evol. Microbiol.">
        <title>The Global Catalogue of Microorganisms (GCM) 10K type strain sequencing project: providing services to taxonomists for standard genome sequencing and annotation.</title>
        <authorList>
            <consortium name="The Broad Institute Genomics Platform"/>
            <consortium name="The Broad Institute Genome Sequencing Center for Infectious Disease"/>
            <person name="Wu L."/>
            <person name="Ma J."/>
        </authorList>
    </citation>
    <scope>NUCLEOTIDE SEQUENCE [LARGE SCALE GENOMIC DNA]</scope>
    <source>
        <strain evidence="3">WLHS5</strain>
    </source>
</reference>
<dbReference type="Pfam" id="PF19545">
    <property type="entry name" value="DUF6069"/>
    <property type="match status" value="1"/>
</dbReference>
<feature type="transmembrane region" description="Helical" evidence="1">
    <location>
        <begin position="119"/>
        <end position="140"/>
    </location>
</feature>
<keyword evidence="1" id="KW-0472">Membrane</keyword>
<dbReference type="EMBL" id="JBHTCJ010000012">
    <property type="protein sequence ID" value="MFC7343879.1"/>
    <property type="molecule type" value="Genomic_DNA"/>
</dbReference>
<organism evidence="2 3">
    <name type="scientific">Saccharopolyspora griseoalba</name>
    <dbReference type="NCBI Taxonomy" id="1431848"/>
    <lineage>
        <taxon>Bacteria</taxon>
        <taxon>Bacillati</taxon>
        <taxon>Actinomycetota</taxon>
        <taxon>Actinomycetes</taxon>
        <taxon>Pseudonocardiales</taxon>
        <taxon>Pseudonocardiaceae</taxon>
        <taxon>Saccharopolyspora</taxon>
    </lineage>
</organism>
<evidence type="ECO:0000313" key="2">
    <source>
        <dbReference type="EMBL" id="MFC7343879.1"/>
    </source>
</evidence>
<keyword evidence="3" id="KW-1185">Reference proteome</keyword>
<keyword evidence="1" id="KW-1133">Transmembrane helix</keyword>
<feature type="transmembrane region" description="Helical" evidence="1">
    <location>
        <begin position="63"/>
        <end position="83"/>
    </location>
</feature>